<sequence length="263" mass="28849">MVHSLVQTVARLLHGNVPRNLQKMGRLEDAKKIAAYKAVDEYVQDNTVLGIGSGSTVIYAVHRLAERVRNEGLNVVCIPTSFQARQLIVDNRLTLGDLEIYPELDCAIDGADEVDAEMNLIKGGGGCLLQEKIVASCARQFVVIADYTKNSRKLGDQYKKGIPIEVVPIAYTPIQRRIETTYGGTAKIRMALAKAGPVVTDNGNFILDWDFPQDVTDWCKVNKEISLVPGVVETGLFINMAEKAFFGMADGSVKEQCSKSQKS</sequence>
<dbReference type="InterPro" id="IPR020672">
    <property type="entry name" value="Ribose5P_isomerase_typA_subgr"/>
</dbReference>
<evidence type="ECO:0000256" key="1">
    <source>
        <dbReference type="ARBA" id="ARBA00001713"/>
    </source>
</evidence>
<dbReference type="InterPro" id="IPR037171">
    <property type="entry name" value="NagB/RpiA_transferase-like"/>
</dbReference>
<reference evidence="10" key="1">
    <citation type="submission" date="2025-08" db="UniProtKB">
        <authorList>
            <consortium name="RefSeq"/>
        </authorList>
    </citation>
    <scope>IDENTIFICATION</scope>
</reference>
<dbReference type="NCBIfam" id="NF001924">
    <property type="entry name" value="PRK00702.1"/>
    <property type="match status" value="1"/>
</dbReference>
<evidence type="ECO:0000256" key="8">
    <source>
        <dbReference type="ARBA" id="ARBA00032273"/>
    </source>
</evidence>
<protein>
    <recommendedName>
        <fullName evidence="5">Ribose-5-phosphate isomerase</fullName>
        <ecNumber evidence="4">5.3.1.6</ecNumber>
    </recommendedName>
    <alternativeName>
        <fullName evidence="8">D-ribose-5-phosphate ketol-isomerase</fullName>
    </alternativeName>
    <alternativeName>
        <fullName evidence="7">Phosphoriboisomerase</fullName>
    </alternativeName>
</protein>
<dbReference type="GO" id="GO:0004751">
    <property type="term" value="F:ribose-5-phosphate isomerase activity"/>
    <property type="evidence" value="ECO:0007669"/>
    <property type="project" value="UniProtKB-EC"/>
</dbReference>
<dbReference type="NCBIfam" id="TIGR00021">
    <property type="entry name" value="rpiA"/>
    <property type="match status" value="1"/>
</dbReference>
<gene>
    <name evidence="10" type="primary">LOC106752295</name>
</gene>
<dbReference type="FunFam" id="3.40.50.1360:FF:000014">
    <property type="entry name" value="Ribose 5-phosphate isomerase"/>
    <property type="match status" value="1"/>
</dbReference>
<dbReference type="PANTHER" id="PTHR11934">
    <property type="entry name" value="RIBOSE-5-PHOSPHATE ISOMERASE"/>
    <property type="match status" value="1"/>
</dbReference>
<evidence type="ECO:0000256" key="4">
    <source>
        <dbReference type="ARBA" id="ARBA00011959"/>
    </source>
</evidence>
<dbReference type="RefSeq" id="XP_014489375.1">
    <property type="nucleotide sequence ID" value="XM_014633889.1"/>
</dbReference>
<evidence type="ECO:0000256" key="5">
    <source>
        <dbReference type="ARBA" id="ARBA00019150"/>
    </source>
</evidence>
<dbReference type="HAMAP" id="MF_00170">
    <property type="entry name" value="Rib_5P_isom_A"/>
    <property type="match status" value="1"/>
</dbReference>
<dbReference type="FunFam" id="3.30.70.260:FF:000018">
    <property type="entry name" value="Ribose-5-phosphate isomerase A"/>
    <property type="match status" value="1"/>
</dbReference>
<evidence type="ECO:0000313" key="10">
    <source>
        <dbReference type="RefSeq" id="XP_014489375.1"/>
    </source>
</evidence>
<comment type="catalytic activity">
    <reaction evidence="1">
        <text>aldehydo-D-ribose 5-phosphate = D-ribulose 5-phosphate</text>
        <dbReference type="Rhea" id="RHEA:14657"/>
        <dbReference type="ChEBI" id="CHEBI:58121"/>
        <dbReference type="ChEBI" id="CHEBI:58273"/>
        <dbReference type="EC" id="5.3.1.6"/>
    </reaction>
</comment>
<dbReference type="CDD" id="cd01398">
    <property type="entry name" value="RPI_A"/>
    <property type="match status" value="1"/>
</dbReference>
<proteinExistence type="inferred from homology"/>
<dbReference type="Proteomes" id="UP000515204">
    <property type="component" value="Unplaced"/>
</dbReference>
<dbReference type="InterPro" id="IPR004788">
    <property type="entry name" value="Ribose5P_isomerase_type_A"/>
</dbReference>
<keyword evidence="9" id="KW-1185">Reference proteome</keyword>
<dbReference type="GeneID" id="106752295"/>
<dbReference type="SUPFAM" id="SSF75445">
    <property type="entry name" value="D-ribose-5-phosphate isomerase (RpiA), lid domain"/>
    <property type="match status" value="1"/>
</dbReference>
<dbReference type="Gene3D" id="3.40.50.1360">
    <property type="match status" value="1"/>
</dbReference>
<keyword evidence="6 10" id="KW-0413">Isomerase</keyword>
<dbReference type="KEGG" id="dqu:106752295"/>
<evidence type="ECO:0000256" key="7">
    <source>
        <dbReference type="ARBA" id="ARBA00029734"/>
    </source>
</evidence>
<dbReference type="GO" id="GO:0009052">
    <property type="term" value="P:pentose-phosphate shunt, non-oxidative branch"/>
    <property type="evidence" value="ECO:0007669"/>
    <property type="project" value="InterPro"/>
</dbReference>
<organism evidence="9 10">
    <name type="scientific">Dinoponera quadriceps</name>
    <name type="common">South American ant</name>
    <dbReference type="NCBI Taxonomy" id="609295"/>
    <lineage>
        <taxon>Eukaryota</taxon>
        <taxon>Metazoa</taxon>
        <taxon>Ecdysozoa</taxon>
        <taxon>Arthropoda</taxon>
        <taxon>Hexapoda</taxon>
        <taxon>Insecta</taxon>
        <taxon>Pterygota</taxon>
        <taxon>Neoptera</taxon>
        <taxon>Endopterygota</taxon>
        <taxon>Hymenoptera</taxon>
        <taxon>Apocrita</taxon>
        <taxon>Aculeata</taxon>
        <taxon>Formicoidea</taxon>
        <taxon>Formicidae</taxon>
        <taxon>Ponerinae</taxon>
        <taxon>Ponerini</taxon>
        <taxon>Dinoponera</taxon>
    </lineage>
</organism>
<dbReference type="CTD" id="246599"/>
<accession>A0A6P3YE52</accession>
<dbReference type="Pfam" id="PF06026">
    <property type="entry name" value="Rib_5-P_isom_A"/>
    <property type="match status" value="1"/>
</dbReference>
<comment type="similarity">
    <text evidence="3">Belongs to the ribose 5-phosphate isomerase family.</text>
</comment>
<dbReference type="AlphaFoldDB" id="A0A6P3YE52"/>
<dbReference type="PANTHER" id="PTHR11934:SF0">
    <property type="entry name" value="RIBOSE-5-PHOSPHATE ISOMERASE"/>
    <property type="match status" value="1"/>
</dbReference>
<evidence type="ECO:0000256" key="2">
    <source>
        <dbReference type="ARBA" id="ARBA00004988"/>
    </source>
</evidence>
<dbReference type="OrthoDB" id="1555531at2759"/>
<dbReference type="GO" id="GO:0006014">
    <property type="term" value="P:D-ribose metabolic process"/>
    <property type="evidence" value="ECO:0007669"/>
    <property type="project" value="TreeGrafter"/>
</dbReference>
<dbReference type="SUPFAM" id="SSF100950">
    <property type="entry name" value="NagB/RpiA/CoA transferase-like"/>
    <property type="match status" value="1"/>
</dbReference>
<evidence type="ECO:0000256" key="6">
    <source>
        <dbReference type="ARBA" id="ARBA00023235"/>
    </source>
</evidence>
<dbReference type="EC" id="5.3.1.6" evidence="4"/>
<comment type="pathway">
    <text evidence="2">Carbohydrate degradation; pentose phosphate pathway; D-ribose 5-phosphate from D-ribulose 5-phosphate (non-oxidative stage): step 1/1.</text>
</comment>
<dbReference type="GO" id="GO:0005737">
    <property type="term" value="C:cytoplasm"/>
    <property type="evidence" value="ECO:0007669"/>
    <property type="project" value="TreeGrafter"/>
</dbReference>
<evidence type="ECO:0000256" key="3">
    <source>
        <dbReference type="ARBA" id="ARBA00008088"/>
    </source>
</evidence>
<dbReference type="UniPathway" id="UPA00115">
    <property type="reaction ID" value="UER00412"/>
</dbReference>
<dbReference type="Gene3D" id="3.30.70.260">
    <property type="match status" value="1"/>
</dbReference>
<evidence type="ECO:0000313" key="9">
    <source>
        <dbReference type="Proteomes" id="UP000515204"/>
    </source>
</evidence>
<name>A0A6P3YE52_DINQU</name>